<dbReference type="PANTHER" id="PTHR24287">
    <property type="entry name" value="P450, PUTATIVE (EUROFUNG)-RELATED"/>
    <property type="match status" value="1"/>
</dbReference>
<dbReference type="PROSITE" id="PS00086">
    <property type="entry name" value="CYTOCHROME_P450"/>
    <property type="match status" value="1"/>
</dbReference>
<gene>
    <name evidence="9" type="ORF">DDE83_001379</name>
</gene>
<dbReference type="Proteomes" id="UP000249619">
    <property type="component" value="Unassembled WGS sequence"/>
</dbReference>
<sequence>MTLGHMPYIGLLDTANSKDIGAKTYNTVEPKNIEALLSTQFEGQPTRRFPVTHIKTDKFVDFGFGKRTNNFAPLLGSGIFTQDGAAWKHSRALLRPQFAMNRDLNFDSAKKSVETLARNIRRDSVVDLQPLFYRLSLETTLFLLFGNSLSSSQNERIVGQHAEFAEAFHEAQTYLSHRGRLGDYYWLANPPKFWRACRITHEFIDQGIRGANGEVDTPQSGTSLQEEKKHRTFIGALLQKTSNEKVVRDQCLALLLAGRDTTACCLSWAFRLLVRHPEVLDKLRAEVKMVIGLGEHATQPTRASLKGLRYLDSFLKEVLRLYPIAPVNGRTAVRTTTLPVGGGPEGQSPFLVRKGEVVGYSVYAMHRRKDLYGEDALEFRPERWEDGTLLRRVGFGYLPFNGGPRVCLGQDYALSEIGYAVVRLIQKFPNMKMPDDEPVEVLGQEKQALTLVLAPGNGCRVLMRS</sequence>
<protein>
    <submittedName>
        <fullName evidence="9">Cytochrome P450 52A11</fullName>
    </submittedName>
</protein>
<evidence type="ECO:0000256" key="7">
    <source>
        <dbReference type="PIRSR" id="PIRSR602401-1"/>
    </source>
</evidence>
<dbReference type="GO" id="GO:0004497">
    <property type="term" value="F:monooxygenase activity"/>
    <property type="evidence" value="ECO:0007669"/>
    <property type="project" value="UniProtKB-KW"/>
</dbReference>
<keyword evidence="10" id="KW-1185">Reference proteome</keyword>
<evidence type="ECO:0000256" key="8">
    <source>
        <dbReference type="RuleBase" id="RU000461"/>
    </source>
</evidence>
<evidence type="ECO:0000256" key="5">
    <source>
        <dbReference type="ARBA" id="ARBA00023004"/>
    </source>
</evidence>
<keyword evidence="7 8" id="KW-0349">Heme</keyword>
<dbReference type="PRINTS" id="PR00463">
    <property type="entry name" value="EP450I"/>
</dbReference>
<dbReference type="PRINTS" id="PR00385">
    <property type="entry name" value="P450"/>
</dbReference>
<dbReference type="AlphaFoldDB" id="A0A364ND22"/>
<evidence type="ECO:0000313" key="9">
    <source>
        <dbReference type="EMBL" id="RAR15142.1"/>
    </source>
</evidence>
<keyword evidence="4 8" id="KW-0560">Oxidoreductase</keyword>
<organism evidence="9 10">
    <name type="scientific">Stemphylium lycopersici</name>
    <name type="common">Tomato gray leaf spot disease fungus</name>
    <name type="synonym">Thyrospora lycopersici</name>
    <dbReference type="NCBI Taxonomy" id="183478"/>
    <lineage>
        <taxon>Eukaryota</taxon>
        <taxon>Fungi</taxon>
        <taxon>Dikarya</taxon>
        <taxon>Ascomycota</taxon>
        <taxon>Pezizomycotina</taxon>
        <taxon>Dothideomycetes</taxon>
        <taxon>Pleosporomycetidae</taxon>
        <taxon>Pleosporales</taxon>
        <taxon>Pleosporineae</taxon>
        <taxon>Pleosporaceae</taxon>
        <taxon>Stemphylium</taxon>
    </lineage>
</organism>
<comment type="cofactor">
    <cofactor evidence="1 7">
        <name>heme</name>
        <dbReference type="ChEBI" id="CHEBI:30413"/>
    </cofactor>
</comment>
<dbReference type="EMBL" id="QGDH01000014">
    <property type="protein sequence ID" value="RAR15142.1"/>
    <property type="molecule type" value="Genomic_DNA"/>
</dbReference>
<dbReference type="STRING" id="183478.A0A364ND22"/>
<dbReference type="GO" id="GO:0005506">
    <property type="term" value="F:iron ion binding"/>
    <property type="evidence" value="ECO:0007669"/>
    <property type="project" value="InterPro"/>
</dbReference>
<dbReference type="Pfam" id="PF00067">
    <property type="entry name" value="p450"/>
    <property type="match status" value="1"/>
</dbReference>
<dbReference type="InterPro" id="IPR036396">
    <property type="entry name" value="Cyt_P450_sf"/>
</dbReference>
<evidence type="ECO:0000313" key="10">
    <source>
        <dbReference type="Proteomes" id="UP000249619"/>
    </source>
</evidence>
<keyword evidence="3 7" id="KW-0479">Metal-binding</keyword>
<dbReference type="CDD" id="cd11063">
    <property type="entry name" value="CYP52"/>
    <property type="match status" value="1"/>
</dbReference>
<proteinExistence type="inferred from homology"/>
<comment type="caution">
    <text evidence="9">The sequence shown here is derived from an EMBL/GenBank/DDBJ whole genome shotgun (WGS) entry which is preliminary data.</text>
</comment>
<evidence type="ECO:0000256" key="2">
    <source>
        <dbReference type="ARBA" id="ARBA00010617"/>
    </source>
</evidence>
<dbReference type="Gene3D" id="1.10.630.10">
    <property type="entry name" value="Cytochrome P450"/>
    <property type="match status" value="1"/>
</dbReference>
<dbReference type="GO" id="GO:0020037">
    <property type="term" value="F:heme binding"/>
    <property type="evidence" value="ECO:0007669"/>
    <property type="project" value="InterPro"/>
</dbReference>
<keyword evidence="6 8" id="KW-0503">Monooxygenase</keyword>
<dbReference type="InterPro" id="IPR001128">
    <property type="entry name" value="Cyt_P450"/>
</dbReference>
<dbReference type="InterPro" id="IPR002401">
    <property type="entry name" value="Cyt_P450_E_grp-I"/>
</dbReference>
<feature type="binding site" description="axial binding residue" evidence="7">
    <location>
        <position position="407"/>
    </location>
    <ligand>
        <name>heme</name>
        <dbReference type="ChEBI" id="CHEBI:30413"/>
    </ligand>
    <ligandPart>
        <name>Fe</name>
        <dbReference type="ChEBI" id="CHEBI:18248"/>
    </ligandPart>
</feature>
<reference evidence="10" key="1">
    <citation type="submission" date="2018-05" db="EMBL/GenBank/DDBJ databases">
        <title>Draft genome sequence of Stemphylium lycopersici strain CIDEFI 213.</title>
        <authorList>
            <person name="Medina R."/>
            <person name="Franco M.E.E."/>
            <person name="Lucentini C.G."/>
            <person name="Saparrat M.C.N."/>
            <person name="Balatti P.A."/>
        </authorList>
    </citation>
    <scope>NUCLEOTIDE SEQUENCE [LARGE SCALE GENOMIC DNA]</scope>
    <source>
        <strain evidence="10">CIDEFI 213</strain>
    </source>
</reference>
<evidence type="ECO:0000256" key="4">
    <source>
        <dbReference type="ARBA" id="ARBA00023002"/>
    </source>
</evidence>
<comment type="similarity">
    <text evidence="2 8">Belongs to the cytochrome P450 family.</text>
</comment>
<evidence type="ECO:0000256" key="1">
    <source>
        <dbReference type="ARBA" id="ARBA00001971"/>
    </source>
</evidence>
<dbReference type="InterPro" id="IPR017972">
    <property type="entry name" value="Cyt_P450_CS"/>
</dbReference>
<dbReference type="InterPro" id="IPR047146">
    <property type="entry name" value="Cyt_P450_E_CYP52_fungi"/>
</dbReference>
<dbReference type="PANTHER" id="PTHR24287:SF18">
    <property type="entry name" value="CYTOCHROME P450 MONOOXYGENASE APDE-RELATED"/>
    <property type="match status" value="1"/>
</dbReference>
<name>A0A364ND22_STELY</name>
<keyword evidence="5 7" id="KW-0408">Iron</keyword>
<evidence type="ECO:0000256" key="3">
    <source>
        <dbReference type="ARBA" id="ARBA00022723"/>
    </source>
</evidence>
<dbReference type="GO" id="GO:0016705">
    <property type="term" value="F:oxidoreductase activity, acting on paired donors, with incorporation or reduction of molecular oxygen"/>
    <property type="evidence" value="ECO:0007669"/>
    <property type="project" value="InterPro"/>
</dbReference>
<dbReference type="SUPFAM" id="SSF48264">
    <property type="entry name" value="Cytochrome P450"/>
    <property type="match status" value="1"/>
</dbReference>
<accession>A0A364ND22</accession>
<evidence type="ECO:0000256" key="6">
    <source>
        <dbReference type="ARBA" id="ARBA00023033"/>
    </source>
</evidence>